<gene>
    <name evidence="2" type="ORF">NIES46_07610</name>
</gene>
<evidence type="ECO:0000313" key="3">
    <source>
        <dbReference type="Proteomes" id="UP000326169"/>
    </source>
</evidence>
<dbReference type="EMBL" id="BIMW01000035">
    <property type="protein sequence ID" value="GCE92720.1"/>
    <property type="molecule type" value="Genomic_DNA"/>
</dbReference>
<dbReference type="Proteomes" id="UP000326169">
    <property type="component" value="Unassembled WGS sequence"/>
</dbReference>
<evidence type="ECO:0000256" key="1">
    <source>
        <dbReference type="SAM" id="SignalP"/>
    </source>
</evidence>
<comment type="caution">
    <text evidence="2">The sequence shown here is derived from an EMBL/GenBank/DDBJ whole genome shotgun (WGS) entry which is preliminary data.</text>
</comment>
<proteinExistence type="predicted"/>
<evidence type="ECO:0008006" key="4">
    <source>
        <dbReference type="Google" id="ProtNLM"/>
    </source>
</evidence>
<protein>
    <recommendedName>
        <fullName evidence="4">DUF5666 domain-containing protein</fullName>
    </recommendedName>
</protein>
<feature type="signal peptide" evidence="1">
    <location>
        <begin position="1"/>
        <end position="25"/>
    </location>
</feature>
<sequence length="103" mass="11293">MKLWKAALITLSGLIAVSVISNAHAQQDNSFTGTVERVWEDGFRLNTGDRSVRVDAWELCGDSTASHISVEDQLTVTGEFELGEFDAFSITRPDDTAVCSQEK</sequence>
<feature type="chain" id="PRO_5047196846" description="DUF5666 domain-containing protein" evidence="1">
    <location>
        <begin position="26"/>
        <end position="103"/>
    </location>
</feature>
<reference evidence="2 3" key="1">
    <citation type="journal article" date="2019" name="J Genomics">
        <title>The Draft Genome of a Hydrogen-producing Cyanobacterium, Arthrospira platensis NIES-46.</title>
        <authorList>
            <person name="Suzuki S."/>
            <person name="Yamaguchi H."/>
            <person name="Kawachi M."/>
        </authorList>
    </citation>
    <scope>NUCLEOTIDE SEQUENCE [LARGE SCALE GENOMIC DNA]</scope>
    <source>
        <strain evidence="2 3">NIES-46</strain>
    </source>
</reference>
<dbReference type="GeneID" id="301681691"/>
<organism evidence="2 3">
    <name type="scientific">Limnospira platensis NIES-46</name>
    <dbReference type="NCBI Taxonomy" id="1236695"/>
    <lineage>
        <taxon>Bacteria</taxon>
        <taxon>Bacillati</taxon>
        <taxon>Cyanobacteriota</taxon>
        <taxon>Cyanophyceae</taxon>
        <taxon>Oscillatoriophycideae</taxon>
        <taxon>Oscillatoriales</taxon>
        <taxon>Sirenicapillariaceae</taxon>
        <taxon>Limnospira</taxon>
    </lineage>
</organism>
<name>A0A5M3T4B2_LIMPL</name>
<keyword evidence="1" id="KW-0732">Signal</keyword>
<evidence type="ECO:0000313" key="2">
    <source>
        <dbReference type="EMBL" id="GCE92720.1"/>
    </source>
</evidence>
<dbReference type="RefSeq" id="WP_014274177.1">
    <property type="nucleotide sequence ID" value="NZ_BIMW01000035.1"/>
</dbReference>
<accession>A0A5M3T4B2</accession>
<keyword evidence="3" id="KW-1185">Reference proteome</keyword>